<evidence type="ECO:0000256" key="3">
    <source>
        <dbReference type="ARBA" id="ARBA00012043"/>
    </source>
</evidence>
<dbReference type="InterPro" id="IPR036052">
    <property type="entry name" value="TrpB-like_PALP_sf"/>
</dbReference>
<dbReference type="SUPFAM" id="SSF53686">
    <property type="entry name" value="Tryptophan synthase beta subunit-like PLP-dependent enzymes"/>
    <property type="match status" value="2"/>
</dbReference>
<organism evidence="11 12">
    <name type="scientific">Ambispora gerdemannii</name>
    <dbReference type="NCBI Taxonomy" id="144530"/>
    <lineage>
        <taxon>Eukaryota</taxon>
        <taxon>Fungi</taxon>
        <taxon>Fungi incertae sedis</taxon>
        <taxon>Mucoromycota</taxon>
        <taxon>Glomeromycotina</taxon>
        <taxon>Glomeromycetes</taxon>
        <taxon>Archaeosporales</taxon>
        <taxon>Ambisporaceae</taxon>
        <taxon>Ambispora</taxon>
    </lineage>
</organism>
<evidence type="ECO:0000256" key="4">
    <source>
        <dbReference type="ARBA" id="ARBA00022605"/>
    </source>
</evidence>
<evidence type="ECO:0000256" key="5">
    <source>
        <dbReference type="ARBA" id="ARBA00022822"/>
    </source>
</evidence>
<dbReference type="Gene3D" id="3.40.50.1100">
    <property type="match status" value="1"/>
</dbReference>
<dbReference type="Pfam" id="PF00291">
    <property type="entry name" value="PALP"/>
    <property type="match status" value="1"/>
</dbReference>
<keyword evidence="7" id="KW-0057">Aromatic amino acid biosynthesis</keyword>
<keyword evidence="12" id="KW-1185">Reference proteome</keyword>
<keyword evidence="8" id="KW-0456">Lyase</keyword>
<comment type="caution">
    <text evidence="11">The sequence shown here is derived from an EMBL/GenBank/DDBJ whole genome shotgun (WGS) entry which is preliminary data.</text>
</comment>
<feature type="domain" description="Tryptophan synthase beta chain-like PALP" evidence="10">
    <location>
        <begin position="31"/>
        <end position="84"/>
    </location>
</feature>
<evidence type="ECO:0000256" key="7">
    <source>
        <dbReference type="ARBA" id="ARBA00023141"/>
    </source>
</evidence>
<dbReference type="PANTHER" id="PTHR48077:SF3">
    <property type="entry name" value="TRYPTOPHAN SYNTHASE"/>
    <property type="match status" value="1"/>
</dbReference>
<accession>A0A9N9CAY7</accession>
<evidence type="ECO:0000259" key="10">
    <source>
        <dbReference type="Pfam" id="PF00291"/>
    </source>
</evidence>
<comment type="catalytic activity">
    <reaction evidence="9">
        <text>(1S,2R)-1-C-(indol-3-yl)glycerol 3-phosphate + L-serine = D-glyceraldehyde 3-phosphate + L-tryptophan + H2O</text>
        <dbReference type="Rhea" id="RHEA:10532"/>
        <dbReference type="ChEBI" id="CHEBI:15377"/>
        <dbReference type="ChEBI" id="CHEBI:33384"/>
        <dbReference type="ChEBI" id="CHEBI:57912"/>
        <dbReference type="ChEBI" id="CHEBI:58866"/>
        <dbReference type="ChEBI" id="CHEBI:59776"/>
        <dbReference type="EC" id="4.2.1.20"/>
    </reaction>
</comment>
<evidence type="ECO:0000256" key="8">
    <source>
        <dbReference type="ARBA" id="ARBA00023239"/>
    </source>
</evidence>
<reference evidence="11" key="1">
    <citation type="submission" date="2021-06" db="EMBL/GenBank/DDBJ databases">
        <authorList>
            <person name="Kallberg Y."/>
            <person name="Tangrot J."/>
            <person name="Rosling A."/>
        </authorList>
    </citation>
    <scope>NUCLEOTIDE SEQUENCE</scope>
    <source>
        <strain evidence="11">MT106</strain>
    </source>
</reference>
<evidence type="ECO:0000313" key="12">
    <source>
        <dbReference type="Proteomes" id="UP000789831"/>
    </source>
</evidence>
<protein>
    <recommendedName>
        <fullName evidence="3">tryptophan synthase</fullName>
        <ecNumber evidence="3">4.2.1.20</ecNumber>
    </recommendedName>
</protein>
<dbReference type="PANTHER" id="PTHR48077">
    <property type="entry name" value="TRYPTOPHAN SYNTHASE-RELATED"/>
    <property type="match status" value="1"/>
</dbReference>
<dbReference type="OrthoDB" id="10050244at2759"/>
<name>A0A9N9CAY7_9GLOM</name>
<dbReference type="InterPro" id="IPR023026">
    <property type="entry name" value="Trp_synth_beta/beta-like"/>
</dbReference>
<sequence>TIESSYIEYQLHRLTAHARIWLKREDLNHTETGVGQHGVATATVCAKFNLECIVYMESEDVCRQALNIFRMRLLGATVVSVDSGQILETHCISVGLDYPGVGPEHACLKDIGRADYVMVTDAQALNGFRKMS</sequence>
<dbReference type="EC" id="4.2.1.20" evidence="3"/>
<evidence type="ECO:0000313" key="11">
    <source>
        <dbReference type="EMBL" id="CAG8596901.1"/>
    </source>
</evidence>
<evidence type="ECO:0000256" key="9">
    <source>
        <dbReference type="ARBA" id="ARBA00049047"/>
    </source>
</evidence>
<comment type="cofactor">
    <cofactor evidence="1">
        <name>pyridoxal 5'-phosphate</name>
        <dbReference type="ChEBI" id="CHEBI:597326"/>
    </cofactor>
</comment>
<dbReference type="AlphaFoldDB" id="A0A9N9CAY7"/>
<dbReference type="Proteomes" id="UP000789831">
    <property type="component" value="Unassembled WGS sequence"/>
</dbReference>
<gene>
    <name evidence="11" type="ORF">AGERDE_LOCUS8895</name>
</gene>
<evidence type="ECO:0000256" key="1">
    <source>
        <dbReference type="ARBA" id="ARBA00001933"/>
    </source>
</evidence>
<comment type="pathway">
    <text evidence="2">Amino-acid biosynthesis; L-tryptophan biosynthesis; L-tryptophan from chorismate: step 5/5.</text>
</comment>
<dbReference type="InterPro" id="IPR001926">
    <property type="entry name" value="TrpB-like_PALP"/>
</dbReference>
<dbReference type="GO" id="GO:0004834">
    <property type="term" value="F:tryptophan synthase activity"/>
    <property type="evidence" value="ECO:0007669"/>
    <property type="project" value="UniProtKB-EC"/>
</dbReference>
<dbReference type="EMBL" id="CAJVPL010002030">
    <property type="protein sequence ID" value="CAG8596901.1"/>
    <property type="molecule type" value="Genomic_DNA"/>
</dbReference>
<proteinExistence type="predicted"/>
<keyword evidence="5" id="KW-0822">Tryptophan biosynthesis</keyword>
<keyword evidence="4" id="KW-0028">Amino-acid biosynthesis</keyword>
<evidence type="ECO:0000256" key="2">
    <source>
        <dbReference type="ARBA" id="ARBA00004733"/>
    </source>
</evidence>
<feature type="non-terminal residue" evidence="11">
    <location>
        <position position="1"/>
    </location>
</feature>
<evidence type="ECO:0000256" key="6">
    <source>
        <dbReference type="ARBA" id="ARBA00022898"/>
    </source>
</evidence>
<keyword evidence="6" id="KW-0663">Pyridoxal phosphate</keyword>
<dbReference type="GO" id="GO:0005737">
    <property type="term" value="C:cytoplasm"/>
    <property type="evidence" value="ECO:0007669"/>
    <property type="project" value="TreeGrafter"/>
</dbReference>